<keyword evidence="6 9" id="KW-0460">Magnesium</keyword>
<proteinExistence type="inferred from homology"/>
<evidence type="ECO:0000313" key="12">
    <source>
        <dbReference type="Proteomes" id="UP000824504"/>
    </source>
</evidence>
<dbReference type="GO" id="GO:0004519">
    <property type="term" value="F:endonuclease activity"/>
    <property type="evidence" value="ECO:0007669"/>
    <property type="project" value="UniProtKB-KW"/>
</dbReference>
<dbReference type="InterPro" id="IPR050646">
    <property type="entry name" value="Cas1"/>
</dbReference>
<evidence type="ECO:0000256" key="4">
    <source>
        <dbReference type="ARBA" id="ARBA00022801"/>
    </source>
</evidence>
<keyword evidence="5" id="KW-0269">Exonuclease</keyword>
<dbReference type="HAMAP" id="MF_01470">
    <property type="entry name" value="Cas1"/>
    <property type="match status" value="1"/>
</dbReference>
<dbReference type="Proteomes" id="UP000824504">
    <property type="component" value="Chromosome"/>
</dbReference>
<keyword evidence="9" id="KW-0238">DNA-binding</keyword>
<evidence type="ECO:0000256" key="1">
    <source>
        <dbReference type="ARBA" id="ARBA00022722"/>
    </source>
</evidence>
<dbReference type="NCBIfam" id="TIGR00287">
    <property type="entry name" value="cas1"/>
    <property type="match status" value="1"/>
</dbReference>
<dbReference type="PANTHER" id="PTHR34353">
    <property type="entry name" value="CRISPR-ASSOCIATED ENDONUCLEASE CAS1 1"/>
    <property type="match status" value="1"/>
</dbReference>
<dbReference type="InterPro" id="IPR013343">
    <property type="entry name" value="CRISPR-assoc_prot_Cas4"/>
</dbReference>
<feature type="binding site" evidence="9">
    <location>
        <position position="361"/>
    </location>
    <ligand>
        <name>Mn(2+)</name>
        <dbReference type="ChEBI" id="CHEBI:29035"/>
    </ligand>
</feature>
<accession>A0ABX8SQ33</accession>
<keyword evidence="9" id="KW-0464">Manganese</keyword>
<dbReference type="NCBIfam" id="TIGR00372">
    <property type="entry name" value="cas4"/>
    <property type="match status" value="1"/>
</dbReference>
<evidence type="ECO:0000256" key="5">
    <source>
        <dbReference type="ARBA" id="ARBA00022839"/>
    </source>
</evidence>
<evidence type="ECO:0000256" key="8">
    <source>
        <dbReference type="ARBA" id="ARBA00038592"/>
    </source>
</evidence>
<comment type="function">
    <text evidence="9">CRISPR (clustered regularly interspaced short palindromic repeat), is an adaptive immune system that provides protection against mobile genetic elements (viruses, transposable elements and conjugative plasmids). CRISPR clusters contain spacers, sequences complementary to antecedent mobile elements, and target invading nucleic acids. CRISPR clusters are transcribed and processed into CRISPR RNA (crRNA). Acts as a dsDNA endonuclease. Involved in the integration of spacer DNA into the CRISPR cassette.</text>
</comment>
<dbReference type="EMBL" id="CP079216">
    <property type="protein sequence ID" value="QXT64228.1"/>
    <property type="molecule type" value="Genomic_DNA"/>
</dbReference>
<keyword evidence="3 9" id="KW-0255">Endonuclease</keyword>
<keyword evidence="1 9" id="KW-0540">Nuclease</keyword>
<dbReference type="Pfam" id="PF01930">
    <property type="entry name" value="Cas_Cas4"/>
    <property type="match status" value="1"/>
</dbReference>
<keyword evidence="12" id="KW-1185">Reference proteome</keyword>
<comment type="subunit">
    <text evidence="8 9">Homodimer, forms a heterotetramer with a Cas2 homodimer.</text>
</comment>
<name>A0ABX8SQ33_9ACTN</name>
<organism evidence="11 12">
    <name type="scientific">Tessaracoccus palaemonis</name>
    <dbReference type="NCBI Taxonomy" id="2829499"/>
    <lineage>
        <taxon>Bacteria</taxon>
        <taxon>Bacillati</taxon>
        <taxon>Actinomycetota</taxon>
        <taxon>Actinomycetes</taxon>
        <taxon>Propionibacteriales</taxon>
        <taxon>Propionibacteriaceae</taxon>
        <taxon>Tessaracoccus</taxon>
    </lineage>
</organism>
<gene>
    <name evidence="9 11" type="primary">cas1</name>
    <name evidence="11" type="ORF">KDB89_01005</name>
</gene>
<evidence type="ECO:0000256" key="6">
    <source>
        <dbReference type="ARBA" id="ARBA00022842"/>
    </source>
</evidence>
<feature type="binding site" evidence="9">
    <location>
        <position position="448"/>
    </location>
    <ligand>
        <name>Mn(2+)</name>
        <dbReference type="ChEBI" id="CHEBI:29035"/>
    </ligand>
</feature>
<evidence type="ECO:0000259" key="10">
    <source>
        <dbReference type="Pfam" id="PF01930"/>
    </source>
</evidence>
<dbReference type="PANTHER" id="PTHR34353:SF2">
    <property type="entry name" value="CRISPR-ASSOCIATED ENDONUCLEASE CAS1 1"/>
    <property type="match status" value="1"/>
</dbReference>
<comment type="similarity">
    <text evidence="9">Belongs to the CRISPR-associated endonuclease Cas1 family.</text>
</comment>
<keyword evidence="7 9" id="KW-0051">Antiviral defense</keyword>
<feature type="binding site" evidence="9">
    <location>
        <position position="433"/>
    </location>
    <ligand>
        <name>Mn(2+)</name>
        <dbReference type="ChEBI" id="CHEBI:29035"/>
    </ligand>
</feature>
<evidence type="ECO:0000256" key="9">
    <source>
        <dbReference type="HAMAP-Rule" id="MF_01470"/>
    </source>
</evidence>
<feature type="domain" description="DUF83" evidence="10">
    <location>
        <begin position="1"/>
        <end position="183"/>
    </location>
</feature>
<evidence type="ECO:0000256" key="2">
    <source>
        <dbReference type="ARBA" id="ARBA00022723"/>
    </source>
</evidence>
<evidence type="ECO:0000256" key="7">
    <source>
        <dbReference type="ARBA" id="ARBA00023118"/>
    </source>
</evidence>
<evidence type="ECO:0000313" key="11">
    <source>
        <dbReference type="EMBL" id="QXT64228.1"/>
    </source>
</evidence>
<dbReference type="InterPro" id="IPR022765">
    <property type="entry name" value="Dna2/Cas4_DUF83"/>
</dbReference>
<evidence type="ECO:0000256" key="3">
    <source>
        <dbReference type="ARBA" id="ARBA00022759"/>
    </source>
</evidence>
<dbReference type="InterPro" id="IPR002729">
    <property type="entry name" value="CRISPR-assoc_Cas1"/>
</dbReference>
<keyword evidence="2 9" id="KW-0479">Metal-binding</keyword>
<sequence>MINEFVYCPRLFHLEWVQSQFTTNDDVEEGLYVHRVVDKGSGDLPDKTEAWDGRRATSVWVTSSRLGLTAKLDLVEGSDDGTAVPVDYKKGRPNDDGSAWTGDRIQLLVQAMLLRDAGYQVDRAEVWYAESRRRVAVVVDDEGVAEVEDILERLWATASQPKAPAPLRGSPKCPRCSLVGVCLPDEISALNTRAKERKQLRRVMAPDRLSRPVYVTLQGASVGVRRGRLEVFSDGETKASYRLIDVSQVCLFGNVSVSAQAMRELMSREAPVLWFSFGGWFSGMAEGLPGRNVELRRAQYTANPEFALNVARNMIAGKIRNSRTMLRRNSRTEVGPVIDQLMDMSSAARRVESPASLLGIEGTAARIYFGEFTSMVGAGCKVDVGSFNANGRARRPPPDILNALLSFTYALLTKDLTVALHAVGLDPYWGVMHRPRFGRPALALDLAEEFRPLVAESVVLQVLNNGEVSDASFRIHAAGCQLESEGRKVVLSAYERRLEHEITHPHFGYRVTYRRAMEVQARMLAAHLKGELPEYVPFVTR</sequence>
<comment type="cofactor">
    <cofactor evidence="9">
        <name>Mg(2+)</name>
        <dbReference type="ChEBI" id="CHEBI:18420"/>
    </cofactor>
    <cofactor evidence="9">
        <name>Mn(2+)</name>
        <dbReference type="ChEBI" id="CHEBI:29035"/>
    </cofactor>
</comment>
<protein>
    <recommendedName>
        <fullName evidence="9">CRISPR-associated endonuclease Cas1</fullName>
        <ecNumber evidence="9">3.1.-.-</ecNumber>
    </recommendedName>
</protein>
<dbReference type="CDD" id="cd09634">
    <property type="entry name" value="Cas1_I-II-III"/>
    <property type="match status" value="1"/>
</dbReference>
<keyword evidence="4 9" id="KW-0378">Hydrolase</keyword>
<reference evidence="11 12" key="1">
    <citation type="submission" date="2021-07" db="EMBL/GenBank/DDBJ databases">
        <title>complete genome sequencing of Tessaracoccus sp.J1M15.</title>
        <authorList>
            <person name="Bae J.-W."/>
            <person name="Kim D.-y."/>
        </authorList>
    </citation>
    <scope>NUCLEOTIDE SEQUENCE [LARGE SCALE GENOMIC DNA]</scope>
    <source>
        <strain evidence="11 12">J1M15</strain>
    </source>
</reference>
<dbReference type="EC" id="3.1.-.-" evidence="9"/>
<dbReference type="Pfam" id="PF01867">
    <property type="entry name" value="Cas_Cas1"/>
    <property type="match status" value="1"/>
</dbReference>